<dbReference type="EMBL" id="CP162511">
    <property type="protein sequence ID" value="XDI05963.1"/>
    <property type="molecule type" value="Genomic_DNA"/>
</dbReference>
<name>A0AB39BHQ1_9MICO</name>
<proteinExistence type="predicted"/>
<accession>A0AB39BHQ1</accession>
<gene>
    <name evidence="1" type="ORF">ABFY20_02360</name>
</gene>
<evidence type="ECO:0000313" key="1">
    <source>
        <dbReference type="EMBL" id="XDI05963.1"/>
    </source>
</evidence>
<dbReference type="AlphaFoldDB" id="A0AB39BHQ1"/>
<protein>
    <submittedName>
        <fullName evidence="1">Uncharacterized protein</fullName>
    </submittedName>
</protein>
<dbReference type="RefSeq" id="WP_368498352.1">
    <property type="nucleotide sequence ID" value="NZ_CP162511.1"/>
</dbReference>
<reference evidence="1" key="1">
    <citation type="submission" date="2024-05" db="EMBL/GenBank/DDBJ databases">
        <title>Herbiconiux sp. A18JL235.</title>
        <authorList>
            <person name="Zhang G."/>
        </authorList>
    </citation>
    <scope>NUCLEOTIDE SEQUENCE</scope>
    <source>
        <strain evidence="1">A18JL235</strain>
    </source>
</reference>
<organism evidence="1">
    <name type="scientific">Herbiconiux sp. A18JL235</name>
    <dbReference type="NCBI Taxonomy" id="3152363"/>
    <lineage>
        <taxon>Bacteria</taxon>
        <taxon>Bacillati</taxon>
        <taxon>Actinomycetota</taxon>
        <taxon>Actinomycetes</taxon>
        <taxon>Micrococcales</taxon>
        <taxon>Microbacteriaceae</taxon>
        <taxon>Herbiconiux</taxon>
    </lineage>
</organism>
<sequence>MAKKTRTALKELVKALEKHVDVLEDPKSNRGKRDRATAKVRAAAIAYASMLHSRTGSESPFLDIPDPRLDESTVASLKAEKEALIAKRAAKRAEKAKHAADD</sequence>